<dbReference type="Pfam" id="PF08387">
    <property type="entry name" value="FBD"/>
    <property type="match status" value="1"/>
</dbReference>
<dbReference type="InterPro" id="IPR006566">
    <property type="entry name" value="FBD"/>
</dbReference>
<dbReference type="SMART" id="SM00579">
    <property type="entry name" value="FBD"/>
    <property type="match status" value="1"/>
</dbReference>
<dbReference type="PROSITE" id="PS50181">
    <property type="entry name" value="FBOX"/>
    <property type="match status" value="1"/>
</dbReference>
<name>A0A8T2C120_9BRAS</name>
<dbReference type="AlphaFoldDB" id="A0A8T2C120"/>
<proteinExistence type="predicted"/>
<keyword evidence="3" id="KW-1185">Reference proteome</keyword>
<dbReference type="Proteomes" id="UP000694240">
    <property type="component" value="Chromosome 6"/>
</dbReference>
<accession>A0A8T2C120</accession>
<dbReference type="InterPro" id="IPR055411">
    <property type="entry name" value="LRR_FXL15/At3g58940/PEG3-like"/>
</dbReference>
<reference evidence="2 3" key="1">
    <citation type="submission" date="2020-12" db="EMBL/GenBank/DDBJ databases">
        <title>Concerted genomic and epigenomic changes stabilize Arabidopsis allopolyploids.</title>
        <authorList>
            <person name="Chen Z."/>
        </authorList>
    </citation>
    <scope>NUCLEOTIDE SEQUENCE [LARGE SCALE GENOMIC DNA]</scope>
    <source>
        <strain evidence="2">Allo738</strain>
        <tissue evidence="2">Leaf</tissue>
    </source>
</reference>
<sequence>MINQLPDSLIYEILFNLPTEDVVKTSLLCRRWRYVWQSVPGLDLVINGFIKNYDPKFDFLDRFIDLNYYLCLQRVKLRYVGYGQNYRIKTSMNTVIKQKIQHLDVGSNSRYAYDRLEIPPTIYTSCERLVSLKLYRANLPKSPDSVSLPCLKIMDLQQINFVDSLEMEKLVSVCPALETLTTDKMYGVKVSSQSLLSFSLTKNGDGYLKTQVVMQTPKLKYLKLNRHFIERIIINDLSSIVMLNLDDLMYFGETLLSILKLISCVGDLTISFDILQDICQFSKSKSLPKFHNLSILSVTNMMAGSWESLLIFLESCPNLKSLVLGFQDYNWGVNFSDVPQCVLSSLEFVEVKARDVADMNKLGSYFMENSTVLEKFTLCLDYISECDHVILGKLFTLPRRSNKCEVVVRSRKFGTYKPLSLFSVADGFC</sequence>
<dbReference type="Pfam" id="PF00646">
    <property type="entry name" value="F-box"/>
    <property type="match status" value="1"/>
</dbReference>
<dbReference type="InterPro" id="IPR050232">
    <property type="entry name" value="FBL13/AtMIF1-like"/>
</dbReference>
<evidence type="ECO:0000259" key="1">
    <source>
        <dbReference type="PROSITE" id="PS50181"/>
    </source>
</evidence>
<dbReference type="EMBL" id="JAEFBK010000006">
    <property type="protein sequence ID" value="KAG7591946.1"/>
    <property type="molecule type" value="Genomic_DNA"/>
</dbReference>
<dbReference type="CDD" id="cd22160">
    <property type="entry name" value="F-box_AtFBL13-like"/>
    <property type="match status" value="1"/>
</dbReference>
<gene>
    <name evidence="2" type="ORF">ISN45_Aa01g009210</name>
</gene>
<organism evidence="2 3">
    <name type="scientific">Arabidopsis thaliana x Arabidopsis arenosa</name>
    <dbReference type="NCBI Taxonomy" id="1240361"/>
    <lineage>
        <taxon>Eukaryota</taxon>
        <taxon>Viridiplantae</taxon>
        <taxon>Streptophyta</taxon>
        <taxon>Embryophyta</taxon>
        <taxon>Tracheophyta</taxon>
        <taxon>Spermatophyta</taxon>
        <taxon>Magnoliopsida</taxon>
        <taxon>eudicotyledons</taxon>
        <taxon>Gunneridae</taxon>
        <taxon>Pentapetalae</taxon>
        <taxon>rosids</taxon>
        <taxon>malvids</taxon>
        <taxon>Brassicales</taxon>
        <taxon>Brassicaceae</taxon>
        <taxon>Camelineae</taxon>
        <taxon>Arabidopsis</taxon>
    </lineage>
</organism>
<evidence type="ECO:0000313" key="3">
    <source>
        <dbReference type="Proteomes" id="UP000694240"/>
    </source>
</evidence>
<dbReference type="SMART" id="SM00256">
    <property type="entry name" value="FBOX"/>
    <property type="match status" value="1"/>
</dbReference>
<comment type="caution">
    <text evidence="2">The sequence shown here is derived from an EMBL/GenBank/DDBJ whole genome shotgun (WGS) entry which is preliminary data.</text>
</comment>
<evidence type="ECO:0000313" key="2">
    <source>
        <dbReference type="EMBL" id="KAG7591946.1"/>
    </source>
</evidence>
<dbReference type="PANTHER" id="PTHR31900">
    <property type="entry name" value="F-BOX/RNI SUPERFAMILY PROTEIN-RELATED"/>
    <property type="match status" value="1"/>
</dbReference>
<dbReference type="PANTHER" id="PTHR31900:SF25">
    <property type="entry name" value="FBD DOMAIN-CONTAINING PROTEIN"/>
    <property type="match status" value="1"/>
</dbReference>
<dbReference type="InterPro" id="IPR053781">
    <property type="entry name" value="F-box_AtFBL13-like"/>
</dbReference>
<dbReference type="InterPro" id="IPR001810">
    <property type="entry name" value="F-box_dom"/>
</dbReference>
<protein>
    <submittedName>
        <fullName evidence="2">F-box domain</fullName>
    </submittedName>
</protein>
<feature type="domain" description="F-box" evidence="1">
    <location>
        <begin position="1"/>
        <end position="49"/>
    </location>
</feature>
<dbReference type="Pfam" id="PF24758">
    <property type="entry name" value="LRR_At5g56370"/>
    <property type="match status" value="1"/>
</dbReference>